<name>A0AAD7TU60_9APHY</name>
<feature type="region of interest" description="Disordered" evidence="1">
    <location>
        <begin position="193"/>
        <end position="380"/>
    </location>
</feature>
<feature type="compositionally biased region" description="Polar residues" evidence="1">
    <location>
        <begin position="455"/>
        <end position="465"/>
    </location>
</feature>
<feature type="compositionally biased region" description="Acidic residues" evidence="1">
    <location>
        <begin position="706"/>
        <end position="718"/>
    </location>
</feature>
<organism evidence="2 3">
    <name type="scientific">Trametes cubensis</name>
    <dbReference type="NCBI Taxonomy" id="1111947"/>
    <lineage>
        <taxon>Eukaryota</taxon>
        <taxon>Fungi</taxon>
        <taxon>Dikarya</taxon>
        <taxon>Basidiomycota</taxon>
        <taxon>Agaricomycotina</taxon>
        <taxon>Agaricomycetes</taxon>
        <taxon>Polyporales</taxon>
        <taxon>Polyporaceae</taxon>
        <taxon>Trametes</taxon>
    </lineage>
</organism>
<feature type="compositionally biased region" description="Low complexity" evidence="1">
    <location>
        <begin position="223"/>
        <end position="241"/>
    </location>
</feature>
<feature type="region of interest" description="Disordered" evidence="1">
    <location>
        <begin position="1"/>
        <end position="141"/>
    </location>
</feature>
<feature type="compositionally biased region" description="Basic and acidic residues" evidence="1">
    <location>
        <begin position="301"/>
        <end position="321"/>
    </location>
</feature>
<dbReference type="Proteomes" id="UP001215151">
    <property type="component" value="Unassembled WGS sequence"/>
</dbReference>
<feature type="compositionally biased region" description="Polar residues" evidence="1">
    <location>
        <begin position="517"/>
        <end position="528"/>
    </location>
</feature>
<sequence>MAAVLVHHSYSPGPARGILLNPSPAASPAYHPASLPALVPSNSSLSSSASSSSPGDDYFSSKSSSPSPGPSSGSPAPRNSIHLNPHSKARQGSNPSTVRRIRFAPLPEPRRDLEPADVPLPSVFLDDEVESSHPHDQQPLSLSSALAAATISLAAPADSDLCRRTRSLPPSVTSSPCAAKKTLLGDSLLLDSSAIPSSASDANDADAQPTTAPSELGQEWDVLRPSSPALPALSLSLSTPDSPRKSGKWSKMLKPLLGRSSSTKSSLTRTMSAEEIAAMNGEAQRGRGPRLGLAGSRNSSRSRDASGSRERDQGRERKEADFGLPLHRWTSEGQPVLPVNKKKKLSLFGGGGGSSGGGVPLGRTQSLTSLSSKDDRKAAKPVIVTNGGRKQQRMLNGRVYGAKRNANANPFANVRSEEPEFVEWGYGGMGSVKSSAGQSEIWSRVQKGNVAIGGNEQSAWGSRSSAAEEDDGSGMAWLKRRREQREREKREREEREKAEAEKAAAEGEQVAEKTDETAQTQVEPSPTTADVKEAESAPTAPPASANTTVTPTPASSTPLPPETHHSPSREREEHITQTVSIPAPAHHHRHHSHSHPHSHGHHHAHGHGHSLSLSLPHPERRESADTARGVPFTHTPTAGATPTGIAETAEDGMGTPIPGGARLRKESVTEGEGGESLSSSATSTASTASDDLDDSEDSPKDTEGGFGDEDEEEEEEELLQERSRLTAVGAGVEKIARHKEHEHVDQQTSSAAEAEEEASS</sequence>
<feature type="compositionally biased region" description="Low complexity" evidence="1">
    <location>
        <begin position="256"/>
        <end position="271"/>
    </location>
</feature>
<reference evidence="2" key="1">
    <citation type="submission" date="2022-11" db="EMBL/GenBank/DDBJ databases">
        <title>Genome Sequence of Cubamyces cubensis.</title>
        <authorList>
            <person name="Buettner E."/>
        </authorList>
    </citation>
    <scope>NUCLEOTIDE SEQUENCE</scope>
    <source>
        <strain evidence="2">MPL-01</strain>
    </source>
</reference>
<accession>A0AAD7TU60</accession>
<feature type="compositionally biased region" description="Low complexity" evidence="1">
    <location>
        <begin position="193"/>
        <end position="207"/>
    </location>
</feature>
<comment type="caution">
    <text evidence="2">The sequence shown here is derived from an EMBL/GenBank/DDBJ whole genome shotgun (WGS) entry which is preliminary data.</text>
</comment>
<keyword evidence="3" id="KW-1185">Reference proteome</keyword>
<gene>
    <name evidence="2" type="ORF">ONZ51_g5552</name>
</gene>
<feature type="region of interest" description="Disordered" evidence="1">
    <location>
        <begin position="453"/>
        <end position="760"/>
    </location>
</feature>
<feature type="region of interest" description="Disordered" evidence="1">
    <location>
        <begin position="158"/>
        <end position="178"/>
    </location>
</feature>
<feature type="compositionally biased region" description="Low complexity" evidence="1">
    <location>
        <begin position="22"/>
        <end position="77"/>
    </location>
</feature>
<proteinExistence type="predicted"/>
<feature type="compositionally biased region" description="Low complexity" evidence="1">
    <location>
        <begin position="633"/>
        <end position="647"/>
    </location>
</feature>
<feature type="compositionally biased region" description="Basic residues" evidence="1">
    <location>
        <begin position="585"/>
        <end position="608"/>
    </location>
</feature>
<dbReference type="AlphaFoldDB" id="A0AAD7TU60"/>
<feature type="compositionally biased region" description="Low complexity" evidence="1">
    <location>
        <begin position="536"/>
        <end position="557"/>
    </location>
</feature>
<dbReference type="EMBL" id="JAPEVG010000121">
    <property type="protein sequence ID" value="KAJ8482124.1"/>
    <property type="molecule type" value="Genomic_DNA"/>
</dbReference>
<feature type="compositionally biased region" description="Low complexity" evidence="1">
    <location>
        <begin position="675"/>
        <end position="689"/>
    </location>
</feature>
<feature type="compositionally biased region" description="Basic and acidic residues" evidence="1">
    <location>
        <begin position="483"/>
        <end position="516"/>
    </location>
</feature>
<evidence type="ECO:0000313" key="3">
    <source>
        <dbReference type="Proteomes" id="UP001215151"/>
    </source>
</evidence>
<feature type="compositionally biased region" description="Basic and acidic residues" evidence="1">
    <location>
        <begin position="562"/>
        <end position="575"/>
    </location>
</feature>
<protein>
    <submittedName>
        <fullName evidence="2">Uncharacterized protein</fullName>
    </submittedName>
</protein>
<feature type="compositionally biased region" description="Gly residues" evidence="1">
    <location>
        <begin position="348"/>
        <end position="360"/>
    </location>
</feature>
<evidence type="ECO:0000313" key="2">
    <source>
        <dbReference type="EMBL" id="KAJ8482124.1"/>
    </source>
</evidence>
<evidence type="ECO:0000256" key="1">
    <source>
        <dbReference type="SAM" id="MobiDB-lite"/>
    </source>
</evidence>